<evidence type="ECO:0000313" key="2">
    <source>
        <dbReference type="EMBL" id="GIQ86487.1"/>
    </source>
</evidence>
<feature type="region of interest" description="Disordered" evidence="1">
    <location>
        <begin position="125"/>
        <end position="146"/>
    </location>
</feature>
<evidence type="ECO:0000313" key="3">
    <source>
        <dbReference type="Proteomes" id="UP000265618"/>
    </source>
</evidence>
<sequence length="222" mass="23584">VSTLSAIDSVLSVLSARVVSRFATRYTEAITPKTGHRRSLDQMAGLAEQLSQGLPLSKVPSLGSLPIAKDLMTLVRVLGQVCLVRKALHATIARAAQLEAPALYYTAGVADQAVSDCARRYAAPEIEEEEEEDAGADPLGEKGSSKLSPDACTVCHGVASLLRQCDTSATDLVLLYVGNAMRGAIETGAEDAQIRGFRLGLMSLCTALGRSFQDTYPSFYDC</sequence>
<reference evidence="2 3" key="1">
    <citation type="journal article" date="2018" name="PLoS ONE">
        <title>The draft genome of Kipferlia bialata reveals reductive genome evolution in fornicate parasites.</title>
        <authorList>
            <person name="Tanifuji G."/>
            <person name="Takabayashi S."/>
            <person name="Kume K."/>
            <person name="Takagi M."/>
            <person name="Nakayama T."/>
            <person name="Kamikawa R."/>
            <person name="Inagaki Y."/>
            <person name="Hashimoto T."/>
        </authorList>
    </citation>
    <scope>NUCLEOTIDE SEQUENCE [LARGE SCALE GENOMIC DNA]</scope>
    <source>
        <strain evidence="2">NY0173</strain>
    </source>
</reference>
<feature type="compositionally biased region" description="Acidic residues" evidence="1">
    <location>
        <begin position="125"/>
        <end position="135"/>
    </location>
</feature>
<proteinExistence type="predicted"/>
<accession>A0A9K3GKQ9</accession>
<keyword evidence="3" id="KW-1185">Reference proteome</keyword>
<name>A0A9K3GKQ9_9EUKA</name>
<organism evidence="2 3">
    <name type="scientific">Kipferlia bialata</name>
    <dbReference type="NCBI Taxonomy" id="797122"/>
    <lineage>
        <taxon>Eukaryota</taxon>
        <taxon>Metamonada</taxon>
        <taxon>Carpediemonas-like organisms</taxon>
        <taxon>Kipferlia</taxon>
    </lineage>
</organism>
<gene>
    <name evidence="2" type="ORF">KIPB_008352</name>
</gene>
<dbReference type="AlphaFoldDB" id="A0A9K3GKQ9"/>
<protein>
    <submittedName>
        <fullName evidence="2">Uncharacterized protein</fullName>
    </submittedName>
</protein>
<dbReference type="Proteomes" id="UP000265618">
    <property type="component" value="Unassembled WGS sequence"/>
</dbReference>
<comment type="caution">
    <text evidence="2">The sequence shown here is derived from an EMBL/GenBank/DDBJ whole genome shotgun (WGS) entry which is preliminary data.</text>
</comment>
<dbReference type="EMBL" id="BDIP01002564">
    <property type="protein sequence ID" value="GIQ86487.1"/>
    <property type="molecule type" value="Genomic_DNA"/>
</dbReference>
<feature type="non-terminal residue" evidence="2">
    <location>
        <position position="222"/>
    </location>
</feature>
<evidence type="ECO:0000256" key="1">
    <source>
        <dbReference type="SAM" id="MobiDB-lite"/>
    </source>
</evidence>